<dbReference type="CDD" id="cd03257">
    <property type="entry name" value="ABC_NikE_OppD_transporters"/>
    <property type="match status" value="1"/>
</dbReference>
<keyword evidence="2" id="KW-0813">Transport</keyword>
<protein>
    <submittedName>
        <fullName evidence="6">ATP-binding cassette domain-containing protein</fullName>
    </submittedName>
</protein>
<dbReference type="PROSITE" id="PS50893">
    <property type="entry name" value="ABC_TRANSPORTER_2"/>
    <property type="match status" value="1"/>
</dbReference>
<reference evidence="6" key="1">
    <citation type="journal article" date="2021" name="PeerJ">
        <title>Extensive microbial diversity within the chicken gut microbiome revealed by metagenomics and culture.</title>
        <authorList>
            <person name="Gilroy R."/>
            <person name="Ravi A."/>
            <person name="Getino M."/>
            <person name="Pursley I."/>
            <person name="Horton D.L."/>
            <person name="Alikhan N.F."/>
            <person name="Baker D."/>
            <person name="Gharbi K."/>
            <person name="Hall N."/>
            <person name="Watson M."/>
            <person name="Adriaenssens E.M."/>
            <person name="Foster-Nyarko E."/>
            <person name="Jarju S."/>
            <person name="Secka A."/>
            <person name="Antonio M."/>
            <person name="Oren A."/>
            <person name="Chaudhuri R.R."/>
            <person name="La Ragione R."/>
            <person name="Hildebrand F."/>
            <person name="Pallen M.J."/>
        </authorList>
    </citation>
    <scope>NUCLEOTIDE SEQUENCE</scope>
    <source>
        <strain evidence="6">ChiBcec16_6824</strain>
    </source>
</reference>
<name>A0A9D1Y9P4_9FIRM</name>
<keyword evidence="3" id="KW-0547">Nucleotide-binding</keyword>
<feature type="domain" description="ABC transporter" evidence="5">
    <location>
        <begin position="6"/>
        <end position="250"/>
    </location>
</feature>
<dbReference type="PANTHER" id="PTHR43776:SF8">
    <property type="entry name" value="ABC TRANSPORTER, ATP-BINDING PROTEIN"/>
    <property type="match status" value="1"/>
</dbReference>
<dbReference type="Pfam" id="PF00005">
    <property type="entry name" value="ABC_tran"/>
    <property type="match status" value="1"/>
</dbReference>
<dbReference type="GO" id="GO:0015833">
    <property type="term" value="P:peptide transport"/>
    <property type="evidence" value="ECO:0007669"/>
    <property type="project" value="InterPro"/>
</dbReference>
<dbReference type="Gene3D" id="3.40.50.300">
    <property type="entry name" value="P-loop containing nucleotide triphosphate hydrolases"/>
    <property type="match status" value="1"/>
</dbReference>
<evidence type="ECO:0000313" key="6">
    <source>
        <dbReference type="EMBL" id="HIY22074.1"/>
    </source>
</evidence>
<dbReference type="SUPFAM" id="SSF52540">
    <property type="entry name" value="P-loop containing nucleoside triphosphate hydrolases"/>
    <property type="match status" value="1"/>
</dbReference>
<evidence type="ECO:0000313" key="7">
    <source>
        <dbReference type="Proteomes" id="UP000823868"/>
    </source>
</evidence>
<dbReference type="AlphaFoldDB" id="A0A9D1Y9P4"/>
<dbReference type="InterPro" id="IPR003439">
    <property type="entry name" value="ABC_transporter-like_ATP-bd"/>
</dbReference>
<dbReference type="GO" id="GO:0005524">
    <property type="term" value="F:ATP binding"/>
    <property type="evidence" value="ECO:0007669"/>
    <property type="project" value="UniProtKB-KW"/>
</dbReference>
<evidence type="ECO:0000256" key="4">
    <source>
        <dbReference type="ARBA" id="ARBA00022840"/>
    </source>
</evidence>
<dbReference type="FunFam" id="3.40.50.300:FF:000016">
    <property type="entry name" value="Oligopeptide ABC transporter ATP-binding component"/>
    <property type="match status" value="1"/>
</dbReference>
<dbReference type="InterPro" id="IPR013563">
    <property type="entry name" value="Oligopep_ABC_C"/>
</dbReference>
<gene>
    <name evidence="6" type="ORF">H9841_09265</name>
</gene>
<comment type="caution">
    <text evidence="6">The sequence shown here is derived from an EMBL/GenBank/DDBJ whole genome shotgun (WGS) entry which is preliminary data.</text>
</comment>
<evidence type="ECO:0000256" key="2">
    <source>
        <dbReference type="ARBA" id="ARBA00022448"/>
    </source>
</evidence>
<evidence type="ECO:0000256" key="1">
    <source>
        <dbReference type="ARBA" id="ARBA00005417"/>
    </source>
</evidence>
<sequence>MSTPIIETVDLKKYFKTPKGTLHAVDGVSITIEQGRTLGVVGESGCGKSTLGRVILQLLEATGGQVLYKGKNVLKCGKKELHSLRRSMQIIFQDPYASLNPRMTVEELIAHPMVVNKLYKSKKEIAQRTLELMDIVGLAERVRTSYPHELDGGRRQRIGIARALALNPEFIVCDEPVSALDVSIQAQILNLMMDLQEQMNLTYLFITHNLAVVKHISDDIAVMYLGQCIERTSTEELFRNPLHPYTQALLAAIPKIDPNAEERKFKTIMGELTSPIDPKPGCRFASRCEHACEKCQGTNIPLKEITPGHYVACVLHQ</sequence>
<dbReference type="GO" id="GO:0055085">
    <property type="term" value="P:transmembrane transport"/>
    <property type="evidence" value="ECO:0007669"/>
    <property type="project" value="UniProtKB-ARBA"/>
</dbReference>
<dbReference type="SMART" id="SM00382">
    <property type="entry name" value="AAA"/>
    <property type="match status" value="1"/>
</dbReference>
<comment type="similarity">
    <text evidence="1">Belongs to the ABC transporter superfamily.</text>
</comment>
<dbReference type="InterPro" id="IPR027417">
    <property type="entry name" value="P-loop_NTPase"/>
</dbReference>
<dbReference type="GO" id="GO:0016887">
    <property type="term" value="F:ATP hydrolysis activity"/>
    <property type="evidence" value="ECO:0007669"/>
    <property type="project" value="InterPro"/>
</dbReference>
<accession>A0A9D1Y9P4</accession>
<evidence type="ECO:0000259" key="5">
    <source>
        <dbReference type="PROSITE" id="PS50893"/>
    </source>
</evidence>
<dbReference type="PANTHER" id="PTHR43776">
    <property type="entry name" value="TRANSPORT ATP-BINDING PROTEIN"/>
    <property type="match status" value="1"/>
</dbReference>
<dbReference type="InterPro" id="IPR050319">
    <property type="entry name" value="ABC_transp_ATP-bind"/>
</dbReference>
<organism evidence="6 7">
    <name type="scientific">Candidatus Flavonifractor merdigallinarum</name>
    <dbReference type="NCBI Taxonomy" id="2838589"/>
    <lineage>
        <taxon>Bacteria</taxon>
        <taxon>Bacillati</taxon>
        <taxon>Bacillota</taxon>
        <taxon>Clostridia</taxon>
        <taxon>Eubacteriales</taxon>
        <taxon>Oscillospiraceae</taxon>
        <taxon>Flavonifractor</taxon>
    </lineage>
</organism>
<reference evidence="6" key="2">
    <citation type="submission" date="2021-04" db="EMBL/GenBank/DDBJ databases">
        <authorList>
            <person name="Gilroy R."/>
        </authorList>
    </citation>
    <scope>NUCLEOTIDE SEQUENCE</scope>
    <source>
        <strain evidence="6">ChiBcec16_6824</strain>
    </source>
</reference>
<proteinExistence type="inferred from homology"/>
<dbReference type="NCBIfam" id="TIGR01727">
    <property type="entry name" value="oligo_HPY"/>
    <property type="match status" value="1"/>
</dbReference>
<dbReference type="InterPro" id="IPR003593">
    <property type="entry name" value="AAA+_ATPase"/>
</dbReference>
<dbReference type="EMBL" id="DXDX01000170">
    <property type="protein sequence ID" value="HIY22074.1"/>
    <property type="molecule type" value="Genomic_DNA"/>
</dbReference>
<dbReference type="Pfam" id="PF08352">
    <property type="entry name" value="oligo_HPY"/>
    <property type="match status" value="1"/>
</dbReference>
<dbReference type="Proteomes" id="UP000823868">
    <property type="component" value="Unassembled WGS sequence"/>
</dbReference>
<evidence type="ECO:0000256" key="3">
    <source>
        <dbReference type="ARBA" id="ARBA00022741"/>
    </source>
</evidence>
<keyword evidence="4 6" id="KW-0067">ATP-binding</keyword>